<keyword evidence="1" id="KW-0540">Nuclease</keyword>
<keyword evidence="1" id="KW-0378">Hydrolase</keyword>
<evidence type="ECO:0000313" key="1">
    <source>
        <dbReference type="EMBL" id="MBU5491342.1"/>
    </source>
</evidence>
<comment type="caution">
    <text evidence="1">The sequence shown here is derived from an EMBL/GenBank/DDBJ whole genome shotgun (WGS) entry which is preliminary data.</text>
</comment>
<name>A0ABS6EUI2_9FIRM</name>
<proteinExistence type="predicted"/>
<keyword evidence="2" id="KW-1185">Reference proteome</keyword>
<dbReference type="Proteomes" id="UP000783588">
    <property type="component" value="Unassembled WGS sequence"/>
</dbReference>
<protein>
    <submittedName>
        <fullName evidence="1">Restriction endonuclease</fullName>
    </submittedName>
</protein>
<gene>
    <name evidence="1" type="ORF">KQI75_12055</name>
</gene>
<keyword evidence="1" id="KW-0255">Endonuclease</keyword>
<accession>A0ABS6EUI2</accession>
<dbReference type="RefSeq" id="WP_216471054.1">
    <property type="nucleotide sequence ID" value="NZ_JAHLQI010000007.1"/>
</dbReference>
<dbReference type="EMBL" id="JAHLQI010000007">
    <property type="protein sequence ID" value="MBU5491342.1"/>
    <property type="molecule type" value="Genomic_DNA"/>
</dbReference>
<dbReference type="GO" id="GO:0004519">
    <property type="term" value="F:endonuclease activity"/>
    <property type="evidence" value="ECO:0007669"/>
    <property type="project" value="UniProtKB-KW"/>
</dbReference>
<organism evidence="1 2">
    <name type="scientific">Butyricicoccus intestinisimiae</name>
    <dbReference type="NCBI Taxonomy" id="2841509"/>
    <lineage>
        <taxon>Bacteria</taxon>
        <taxon>Bacillati</taxon>
        <taxon>Bacillota</taxon>
        <taxon>Clostridia</taxon>
        <taxon>Eubacteriales</taxon>
        <taxon>Butyricicoccaceae</taxon>
        <taxon>Butyricicoccus</taxon>
    </lineage>
</organism>
<dbReference type="Pfam" id="PF09225">
    <property type="entry name" value="Endonuc-PvuII"/>
    <property type="match status" value="1"/>
</dbReference>
<sequence>MVALDDKAKIIFDTYLQTNKSFELFAGKYGITDIYTDNNIKQLQQAIYLDLRLNSSRTSFDAVDRDGNFWELKSLNINSSRKEFSTSRHLTLEILERYTQCFWAFSVYNQTELEAIYVMPSHSLFPYFYKWDVELERGRYLNNPKIPLTYVQEHGIKVYDRITDIVLDPILALQNKERTS</sequence>
<dbReference type="InterPro" id="IPR015306">
    <property type="entry name" value="Restrct_endonuc_II_PvuII"/>
</dbReference>
<evidence type="ECO:0000313" key="2">
    <source>
        <dbReference type="Proteomes" id="UP000783588"/>
    </source>
</evidence>
<reference evidence="1 2" key="1">
    <citation type="submission" date="2021-06" db="EMBL/GenBank/DDBJ databases">
        <authorList>
            <person name="Sun Q."/>
            <person name="Li D."/>
        </authorList>
    </citation>
    <scope>NUCLEOTIDE SEQUENCE [LARGE SCALE GENOMIC DNA]</scope>
    <source>
        <strain evidence="1 2">MSJd-7</strain>
    </source>
</reference>